<dbReference type="Proteomes" id="UP000292408">
    <property type="component" value="Unassembled WGS sequence"/>
</dbReference>
<comment type="caution">
    <text evidence="1">The sequence shown here is derived from an EMBL/GenBank/DDBJ whole genome shotgun (WGS) entry which is preliminary data.</text>
</comment>
<organism evidence="1 2">
    <name type="scientific">Microcella alkaliphila</name>
    <dbReference type="NCBI Taxonomy" id="279828"/>
    <lineage>
        <taxon>Bacteria</taxon>
        <taxon>Bacillati</taxon>
        <taxon>Actinomycetota</taxon>
        <taxon>Actinomycetes</taxon>
        <taxon>Micrococcales</taxon>
        <taxon>Microbacteriaceae</taxon>
        <taxon>Microcella</taxon>
    </lineage>
</organism>
<dbReference type="RefSeq" id="WP_130280880.1">
    <property type="nucleotide sequence ID" value="NZ_SGXT01000011.1"/>
</dbReference>
<sequence length="74" mass="7864">MVDILIRGLDANTVARLDARASALGISRSEYLRRQLDAAGSGEVPANVSADDLRRAARAARDLGDPDVMAAAWQ</sequence>
<name>A0A4Q7TWM7_9MICO</name>
<keyword evidence="2" id="KW-1185">Reference proteome</keyword>
<reference evidence="1 2" key="1">
    <citation type="journal article" date="2015" name="Stand. Genomic Sci.">
        <title>Genomic Encyclopedia of Bacterial and Archaeal Type Strains, Phase III: the genomes of soil and plant-associated and newly described type strains.</title>
        <authorList>
            <person name="Whitman W.B."/>
            <person name="Woyke T."/>
            <person name="Klenk H.P."/>
            <person name="Zhou Y."/>
            <person name="Lilburn T.G."/>
            <person name="Beck B.J."/>
            <person name="De Vos P."/>
            <person name="Vandamme P."/>
            <person name="Eisen J.A."/>
            <person name="Garrity G."/>
            <person name="Hugenholtz P."/>
            <person name="Kyrpides N.C."/>
        </authorList>
    </citation>
    <scope>NUCLEOTIDE SEQUENCE [LARGE SCALE GENOMIC DNA]</scope>
    <source>
        <strain evidence="1 2">AC4r</strain>
    </source>
</reference>
<accession>A0A4Q7TWM7</accession>
<dbReference type="Gene3D" id="1.10.1220.10">
    <property type="entry name" value="Met repressor-like"/>
    <property type="match status" value="1"/>
</dbReference>
<proteinExistence type="predicted"/>
<dbReference type="EMBL" id="SGXT01000011">
    <property type="protein sequence ID" value="RZT64368.1"/>
    <property type="molecule type" value="Genomic_DNA"/>
</dbReference>
<dbReference type="OrthoDB" id="3215765at2"/>
<evidence type="ECO:0000313" key="1">
    <source>
        <dbReference type="EMBL" id="RZT64368.1"/>
    </source>
</evidence>
<dbReference type="InterPro" id="IPR013321">
    <property type="entry name" value="Arc_rbn_hlx_hlx"/>
</dbReference>
<protein>
    <submittedName>
        <fullName evidence="1">Ribbon-helix-helix CopG family protein</fullName>
    </submittedName>
</protein>
<evidence type="ECO:0000313" key="2">
    <source>
        <dbReference type="Proteomes" id="UP000292408"/>
    </source>
</evidence>
<gene>
    <name evidence="1" type="ORF">EV140_0615</name>
</gene>
<dbReference type="AlphaFoldDB" id="A0A4Q7TWM7"/>
<dbReference type="GO" id="GO:0006355">
    <property type="term" value="P:regulation of DNA-templated transcription"/>
    <property type="evidence" value="ECO:0007669"/>
    <property type="project" value="InterPro"/>
</dbReference>